<protein>
    <submittedName>
        <fullName evidence="1">Uncharacterized protein</fullName>
    </submittedName>
</protein>
<dbReference type="AlphaFoldDB" id="K0PQF8"/>
<evidence type="ECO:0000313" key="1">
    <source>
        <dbReference type="EMBL" id="CCM76043.1"/>
    </source>
</evidence>
<dbReference type="HOGENOM" id="CLU_2247936_0_0_5"/>
<keyword evidence="2" id="KW-1185">Reference proteome</keyword>
<proteinExistence type="predicted"/>
<accession>K0PQF8</accession>
<name>K0PQF8_9HYPH</name>
<organism evidence="1 2">
    <name type="scientific">Rhizobium mesoamericanum STM3625</name>
    <dbReference type="NCBI Taxonomy" id="1211777"/>
    <lineage>
        <taxon>Bacteria</taxon>
        <taxon>Pseudomonadati</taxon>
        <taxon>Pseudomonadota</taxon>
        <taxon>Alphaproteobacteria</taxon>
        <taxon>Hyphomicrobiales</taxon>
        <taxon>Rhizobiaceae</taxon>
        <taxon>Rhizobium/Agrobacterium group</taxon>
        <taxon>Rhizobium</taxon>
    </lineage>
</organism>
<dbReference type="EMBL" id="CANI01000021">
    <property type="protein sequence ID" value="CCM76043.1"/>
    <property type="molecule type" value="Genomic_DNA"/>
</dbReference>
<dbReference type="RefSeq" id="WP_007533345.1">
    <property type="nucleotide sequence ID" value="NZ_HF536772.1"/>
</dbReference>
<dbReference type="Proteomes" id="UP000009319">
    <property type="component" value="Unassembled WGS sequence"/>
</dbReference>
<comment type="caution">
    <text evidence="1">The sequence shown here is derived from an EMBL/GenBank/DDBJ whole genome shotgun (WGS) entry which is preliminary data.</text>
</comment>
<gene>
    <name evidence="1" type="ORF">BN77_3233</name>
</gene>
<reference evidence="1 2" key="1">
    <citation type="journal article" date="2013" name="Genome Announc.">
        <title>Draft Genome Sequence of Rhizobium mesoamericanum STM3625, a Nitrogen-Fixing Symbiont of Mimosa pudica Isolated in French Guiana (South America).</title>
        <authorList>
            <person name="Moulin L."/>
            <person name="Mornico D."/>
            <person name="Melkonian R."/>
            <person name="Klonowska A."/>
        </authorList>
    </citation>
    <scope>NUCLEOTIDE SEQUENCE [LARGE SCALE GENOMIC DNA]</scope>
    <source>
        <strain evidence="1 2">STM3625</strain>
    </source>
</reference>
<dbReference type="eggNOG" id="COG4782">
    <property type="taxonomic scope" value="Bacteria"/>
</dbReference>
<sequence>MFLNQLDEIGDIPRAFTIIASLHNRALGFSRQLAGGPRVGSGSDVAMKREIAVIDIFAIDGGRHTVFASSPTLMDFVNNNAQMRTCLERTGARAARPCLLTALQ</sequence>
<evidence type="ECO:0000313" key="2">
    <source>
        <dbReference type="Proteomes" id="UP000009319"/>
    </source>
</evidence>